<protein>
    <recommendedName>
        <fullName evidence="2">Single-stranded DNA binding protein Ssb-like OB fold domain-containing protein</fullName>
    </recommendedName>
</protein>
<evidence type="ECO:0000259" key="2">
    <source>
        <dbReference type="Pfam" id="PF21473"/>
    </source>
</evidence>
<evidence type="ECO:0000313" key="3">
    <source>
        <dbReference type="EMBL" id="CAD9020562.1"/>
    </source>
</evidence>
<dbReference type="PANTHER" id="PTHR31472:SF5">
    <property type="entry name" value="OS05G0244600 PROTEIN"/>
    <property type="match status" value="1"/>
</dbReference>
<dbReference type="EMBL" id="HBGA01084979">
    <property type="protein sequence ID" value="CAD9020562.1"/>
    <property type="molecule type" value="Transcribed_RNA"/>
</dbReference>
<dbReference type="InterPro" id="IPR012340">
    <property type="entry name" value="NA-bd_OB-fold"/>
</dbReference>
<name>A0A7S1NHV5_9EUGL</name>
<dbReference type="AlphaFoldDB" id="A0A7S1NHV5"/>
<dbReference type="PANTHER" id="PTHR31472">
    <property type="entry name" value="OS05G0244600 PROTEIN"/>
    <property type="match status" value="1"/>
</dbReference>
<dbReference type="SUPFAM" id="SSF50249">
    <property type="entry name" value="Nucleic acid-binding proteins"/>
    <property type="match status" value="2"/>
</dbReference>
<proteinExistence type="predicted"/>
<evidence type="ECO:0000256" key="1">
    <source>
        <dbReference type="SAM" id="MobiDB-lite"/>
    </source>
</evidence>
<organism evidence="3">
    <name type="scientific">Eutreptiella gymnastica</name>
    <dbReference type="NCBI Taxonomy" id="73025"/>
    <lineage>
        <taxon>Eukaryota</taxon>
        <taxon>Discoba</taxon>
        <taxon>Euglenozoa</taxon>
        <taxon>Euglenida</taxon>
        <taxon>Spirocuta</taxon>
        <taxon>Euglenophyceae</taxon>
        <taxon>Eutreptiales</taxon>
        <taxon>Eutreptiaceae</taxon>
        <taxon>Eutreptiella</taxon>
    </lineage>
</organism>
<feature type="domain" description="Single-stranded DNA binding protein Ssb-like OB fold" evidence="2">
    <location>
        <begin position="60"/>
        <end position="152"/>
    </location>
</feature>
<dbReference type="Pfam" id="PF21473">
    <property type="entry name" value="OB_Ssb-like"/>
    <property type="match status" value="2"/>
</dbReference>
<feature type="region of interest" description="Disordered" evidence="1">
    <location>
        <begin position="1"/>
        <end position="42"/>
    </location>
</feature>
<dbReference type="InterPro" id="IPR048970">
    <property type="entry name" value="OB_Ssb-like"/>
</dbReference>
<accession>A0A7S1NHV5</accession>
<gene>
    <name evidence="3" type="ORF">EGYM00392_LOCUS31677</name>
</gene>
<sequence>MSGRGKGKGKGGYYGDSAYSGKGRGKGKGKGKGKGWSIQAADPDAPAEKVLPTFTKLNAVKPGNRSYDLVVQVGEVTTESSRTEKRRSGRAVVTVKCSEALVGDETGCILLSTRQQEKADLLKPGAYLVLLNVKMRRLQDSFWIDVDNWSAMKPLEDCKELLPEGFEATFTLNKEVDRTKKTAPKPVFCDIDDLEPEKKGVHIICKVLDVKTVEKSRLDGTNSKVAEATVGDQKGSIVLIARGPSIDVLQKDALLVVFNAHIEMYDKAFMRLVVDRWSDMKPLDTVAKELLPVDHMTTDTVIAADKNKSNIEWVLKEDP</sequence>
<feature type="domain" description="Single-stranded DNA binding protein Ssb-like OB fold" evidence="2">
    <location>
        <begin position="194"/>
        <end position="280"/>
    </location>
</feature>
<feature type="compositionally biased region" description="Basic residues" evidence="1">
    <location>
        <begin position="23"/>
        <end position="33"/>
    </location>
</feature>
<dbReference type="Gene3D" id="2.40.50.140">
    <property type="entry name" value="Nucleic acid-binding proteins"/>
    <property type="match status" value="2"/>
</dbReference>
<reference evidence="3" key="1">
    <citation type="submission" date="2021-01" db="EMBL/GenBank/DDBJ databases">
        <authorList>
            <person name="Corre E."/>
            <person name="Pelletier E."/>
            <person name="Niang G."/>
            <person name="Scheremetjew M."/>
            <person name="Finn R."/>
            <person name="Kale V."/>
            <person name="Holt S."/>
            <person name="Cochrane G."/>
            <person name="Meng A."/>
            <person name="Brown T."/>
            <person name="Cohen L."/>
        </authorList>
    </citation>
    <scope>NUCLEOTIDE SEQUENCE</scope>
    <source>
        <strain evidence="3">NIES-381</strain>
    </source>
</reference>